<dbReference type="Pfam" id="PF12673">
    <property type="entry name" value="SipL"/>
    <property type="match status" value="1"/>
</dbReference>
<accession>A0AAU0UQ56</accession>
<evidence type="ECO:0000313" key="2">
    <source>
        <dbReference type="EMBL" id="WRO21313.1"/>
    </source>
</evidence>
<reference evidence="2 3" key="1">
    <citation type="submission" date="2023-04" db="EMBL/GenBank/DDBJ databases">
        <authorList>
            <person name="Hsu D."/>
        </authorList>
    </citation>
    <scope>NUCLEOTIDE SEQUENCE [LARGE SCALE GENOMIC DNA]</scope>
    <source>
        <strain evidence="2 3">MK1</strain>
    </source>
</reference>
<dbReference type="KEGG" id="dbc:MFMK1_001116"/>
<dbReference type="InterPro" id="IPR024300">
    <property type="entry name" value="SipL_SPOCS_dom"/>
</dbReference>
<sequence>MDCLNDAVSLAVVKCPPDPSLDTDLLYFTEIIVCDELEIPPQKPDKEEITNVIMNIVVTDIEQITVDLGDGVIRYKVAVSGTIKLGIEYSALVPDQQVHFAHFEIPFQAVIGERPCDPLTNRGLIDDPAFDIANYQVNVCLEHDQYHQLNHRTIKAILVLLLWLEPTP</sequence>
<proteinExistence type="predicted"/>
<dbReference type="EMBL" id="CP121694">
    <property type="protein sequence ID" value="WRO21313.1"/>
    <property type="molecule type" value="Genomic_DNA"/>
</dbReference>
<evidence type="ECO:0000313" key="3">
    <source>
        <dbReference type="Proteomes" id="UP001329915"/>
    </source>
</evidence>
<evidence type="ECO:0000259" key="1">
    <source>
        <dbReference type="Pfam" id="PF12673"/>
    </source>
</evidence>
<organism evidence="2 3">
    <name type="scientific">Metallumcola ferriviriculae</name>
    <dbReference type="NCBI Taxonomy" id="3039180"/>
    <lineage>
        <taxon>Bacteria</taxon>
        <taxon>Bacillati</taxon>
        <taxon>Bacillota</taxon>
        <taxon>Clostridia</taxon>
        <taxon>Neomoorellales</taxon>
        <taxon>Desulfitibacteraceae</taxon>
        <taxon>Metallumcola</taxon>
    </lineage>
</organism>
<protein>
    <submittedName>
        <fullName evidence="2">DUF3794 domain-containing protein</fullName>
    </submittedName>
</protein>
<dbReference type="Proteomes" id="UP001329915">
    <property type="component" value="Chromosome"/>
</dbReference>
<dbReference type="RefSeq" id="WP_366924163.1">
    <property type="nucleotide sequence ID" value="NZ_CP121694.1"/>
</dbReference>
<dbReference type="AlphaFoldDB" id="A0AAU0UQ56"/>
<keyword evidence="3" id="KW-1185">Reference proteome</keyword>
<name>A0AAU0UQ56_9FIRM</name>
<feature type="domain" description="SipL SPOCS" evidence="1">
    <location>
        <begin position="47"/>
        <end position="111"/>
    </location>
</feature>
<gene>
    <name evidence="2" type="ORF">MFMK1_001116</name>
</gene>